<dbReference type="Gene3D" id="3.40.50.720">
    <property type="entry name" value="NAD(P)-binding Rossmann-like Domain"/>
    <property type="match status" value="1"/>
</dbReference>
<dbReference type="InterPro" id="IPR011032">
    <property type="entry name" value="GroES-like_sf"/>
</dbReference>
<keyword evidence="2" id="KW-0560">Oxidoreductase</keyword>
<proteinExistence type="inferred from homology"/>
<evidence type="ECO:0000259" key="3">
    <source>
        <dbReference type="Pfam" id="PF08240"/>
    </source>
</evidence>
<feature type="domain" description="Alcohol dehydrogenase-like N-terminal" evidence="3">
    <location>
        <begin position="26"/>
        <end position="116"/>
    </location>
</feature>
<sequence length="346" mass="36010">MANLAAIIPAAQAPLEVKQVEKYTPGPKEILVKNEAIALIPVEAKIAKFALIPIPYPANLGLSYGGTVEAVGAQVTRFKAGDRVGVRTNGMGTGLQYGGYQRYVVAPEDTATQVPDGVEVGTVASILGNLNTVLGLFNARAKLDRPALDGNNSSANKSKKVLIYGGTSNLGTLSVQYVAQAGYSVVTTTSPKHARFVESLGPVHVVDHTQDHAALVKALVAQGPYDLVVDTISLPPTVAVNAAVVAAQGGGQVLTTSPPFGPGPHDLPEGVTRVFASWPDIIPSEGEPGLELWAYKTYLPHVLASGTLIPPQTEKVPGGLAKGVNDALDKLIVGVSGVRLIVDPWE</sequence>
<dbReference type="eggNOG" id="KOG1198">
    <property type="taxonomic scope" value="Eukaryota"/>
</dbReference>
<gene>
    <name evidence="4" type="ORF">A1O3_00380</name>
</gene>
<dbReference type="Proteomes" id="UP000019478">
    <property type="component" value="Unassembled WGS sequence"/>
</dbReference>
<organism evidence="4 5">
    <name type="scientific">Capronia epimyces CBS 606.96</name>
    <dbReference type="NCBI Taxonomy" id="1182542"/>
    <lineage>
        <taxon>Eukaryota</taxon>
        <taxon>Fungi</taxon>
        <taxon>Dikarya</taxon>
        <taxon>Ascomycota</taxon>
        <taxon>Pezizomycotina</taxon>
        <taxon>Eurotiomycetes</taxon>
        <taxon>Chaetothyriomycetidae</taxon>
        <taxon>Chaetothyriales</taxon>
        <taxon>Herpotrichiellaceae</taxon>
        <taxon>Capronia</taxon>
    </lineage>
</organism>
<dbReference type="RefSeq" id="XP_007728720.1">
    <property type="nucleotide sequence ID" value="XM_007730530.1"/>
</dbReference>
<accession>W9YQA9</accession>
<dbReference type="STRING" id="1182542.W9YQA9"/>
<dbReference type="InterPro" id="IPR036291">
    <property type="entry name" value="NAD(P)-bd_dom_sf"/>
</dbReference>
<dbReference type="SUPFAM" id="SSF51735">
    <property type="entry name" value="NAD(P)-binding Rossmann-fold domains"/>
    <property type="match status" value="1"/>
</dbReference>
<evidence type="ECO:0000256" key="1">
    <source>
        <dbReference type="ARBA" id="ARBA00008072"/>
    </source>
</evidence>
<protein>
    <recommendedName>
        <fullName evidence="3">Alcohol dehydrogenase-like N-terminal domain-containing protein</fullName>
    </recommendedName>
</protein>
<name>W9YQA9_9EURO</name>
<dbReference type="PANTHER" id="PTHR45348">
    <property type="entry name" value="HYPOTHETICAL OXIDOREDUCTASE (EUROFUNG)"/>
    <property type="match status" value="1"/>
</dbReference>
<evidence type="ECO:0000313" key="4">
    <source>
        <dbReference type="EMBL" id="EXJ91830.1"/>
    </source>
</evidence>
<dbReference type="AlphaFoldDB" id="W9YQA9"/>
<dbReference type="SUPFAM" id="SSF50129">
    <property type="entry name" value="GroES-like"/>
    <property type="match status" value="1"/>
</dbReference>
<dbReference type="GO" id="GO:0016651">
    <property type="term" value="F:oxidoreductase activity, acting on NAD(P)H"/>
    <property type="evidence" value="ECO:0007669"/>
    <property type="project" value="InterPro"/>
</dbReference>
<dbReference type="InterPro" id="IPR013154">
    <property type="entry name" value="ADH-like_N"/>
</dbReference>
<dbReference type="PANTHER" id="PTHR45348:SF2">
    <property type="entry name" value="ZINC-TYPE ALCOHOL DEHYDROGENASE-LIKE PROTEIN C2E1P3.01"/>
    <property type="match status" value="1"/>
</dbReference>
<dbReference type="Pfam" id="PF08240">
    <property type="entry name" value="ADH_N"/>
    <property type="match status" value="1"/>
</dbReference>
<dbReference type="Gene3D" id="3.90.180.10">
    <property type="entry name" value="Medium-chain alcohol dehydrogenases, catalytic domain"/>
    <property type="match status" value="1"/>
</dbReference>
<dbReference type="OrthoDB" id="3509362at2759"/>
<keyword evidence="5" id="KW-1185">Reference proteome</keyword>
<dbReference type="GeneID" id="19164520"/>
<dbReference type="HOGENOM" id="CLU_026673_16_5_1"/>
<evidence type="ECO:0000313" key="5">
    <source>
        <dbReference type="Proteomes" id="UP000019478"/>
    </source>
</evidence>
<dbReference type="InterPro" id="IPR047122">
    <property type="entry name" value="Trans-enoyl_RdTase-like"/>
</dbReference>
<dbReference type="EMBL" id="AMGY01000001">
    <property type="protein sequence ID" value="EXJ91830.1"/>
    <property type="molecule type" value="Genomic_DNA"/>
</dbReference>
<comment type="caution">
    <text evidence="4">The sequence shown here is derived from an EMBL/GenBank/DDBJ whole genome shotgun (WGS) entry which is preliminary data.</text>
</comment>
<evidence type="ECO:0000256" key="2">
    <source>
        <dbReference type="ARBA" id="ARBA00023002"/>
    </source>
</evidence>
<comment type="similarity">
    <text evidence="1">Belongs to the zinc-containing alcohol dehydrogenase family.</text>
</comment>
<dbReference type="CDD" id="cd08249">
    <property type="entry name" value="enoyl_reductase_like"/>
    <property type="match status" value="1"/>
</dbReference>
<reference evidence="4 5" key="1">
    <citation type="submission" date="2013-03" db="EMBL/GenBank/DDBJ databases">
        <title>The Genome Sequence of Capronia epimyces CBS 606.96.</title>
        <authorList>
            <consortium name="The Broad Institute Genomics Platform"/>
            <person name="Cuomo C."/>
            <person name="de Hoog S."/>
            <person name="Gorbushina A."/>
            <person name="Walker B."/>
            <person name="Young S.K."/>
            <person name="Zeng Q."/>
            <person name="Gargeya S."/>
            <person name="Fitzgerald M."/>
            <person name="Haas B."/>
            <person name="Abouelleil A."/>
            <person name="Allen A.W."/>
            <person name="Alvarado L."/>
            <person name="Arachchi H.M."/>
            <person name="Berlin A.M."/>
            <person name="Chapman S.B."/>
            <person name="Gainer-Dewar J."/>
            <person name="Goldberg J."/>
            <person name="Griggs A."/>
            <person name="Gujja S."/>
            <person name="Hansen M."/>
            <person name="Howarth C."/>
            <person name="Imamovic A."/>
            <person name="Ireland A."/>
            <person name="Larimer J."/>
            <person name="McCowan C."/>
            <person name="Murphy C."/>
            <person name="Pearson M."/>
            <person name="Poon T.W."/>
            <person name="Priest M."/>
            <person name="Roberts A."/>
            <person name="Saif S."/>
            <person name="Shea T."/>
            <person name="Sisk P."/>
            <person name="Sykes S."/>
            <person name="Wortman J."/>
            <person name="Nusbaum C."/>
            <person name="Birren B."/>
        </authorList>
    </citation>
    <scope>NUCLEOTIDE SEQUENCE [LARGE SCALE GENOMIC DNA]</scope>
    <source>
        <strain evidence="4 5">CBS 606.96</strain>
    </source>
</reference>